<evidence type="ECO:0000313" key="2">
    <source>
        <dbReference type="EMBL" id="GES18210.1"/>
    </source>
</evidence>
<name>A0A5M3XAP5_9ACTN</name>
<dbReference type="InterPro" id="IPR052018">
    <property type="entry name" value="PHP_domain"/>
</dbReference>
<gene>
    <name evidence="2" type="ORF">Aple_011050</name>
</gene>
<protein>
    <recommendedName>
        <fullName evidence="4">Polymerase/histidinol phosphatase N-terminal domain-containing protein</fullName>
    </recommendedName>
</protein>
<evidence type="ECO:0000256" key="1">
    <source>
        <dbReference type="SAM" id="MobiDB-lite"/>
    </source>
</evidence>
<dbReference type="Gene3D" id="3.20.20.140">
    <property type="entry name" value="Metal-dependent hydrolases"/>
    <property type="match status" value="1"/>
</dbReference>
<organism evidence="2 3">
    <name type="scientific">Acrocarpospora pleiomorpha</name>
    <dbReference type="NCBI Taxonomy" id="90975"/>
    <lineage>
        <taxon>Bacteria</taxon>
        <taxon>Bacillati</taxon>
        <taxon>Actinomycetota</taxon>
        <taxon>Actinomycetes</taxon>
        <taxon>Streptosporangiales</taxon>
        <taxon>Streptosporangiaceae</taxon>
        <taxon>Acrocarpospora</taxon>
    </lineage>
</organism>
<dbReference type="AlphaFoldDB" id="A0A5M3XAP5"/>
<dbReference type="SUPFAM" id="SSF89550">
    <property type="entry name" value="PHP domain-like"/>
    <property type="match status" value="1"/>
</dbReference>
<dbReference type="EMBL" id="BLAF01000006">
    <property type="protein sequence ID" value="GES18210.1"/>
    <property type="molecule type" value="Genomic_DNA"/>
</dbReference>
<keyword evidence="3" id="KW-1185">Reference proteome</keyword>
<feature type="compositionally biased region" description="Basic and acidic residues" evidence="1">
    <location>
        <begin position="1"/>
        <end position="11"/>
    </location>
</feature>
<dbReference type="PANTHER" id="PTHR42924:SF3">
    <property type="entry name" value="POLYMERASE_HISTIDINOL PHOSPHATASE N-TERMINAL DOMAIN-CONTAINING PROTEIN"/>
    <property type="match status" value="1"/>
</dbReference>
<dbReference type="InterPro" id="IPR016195">
    <property type="entry name" value="Pol/histidinol_Pase-like"/>
</dbReference>
<dbReference type="Proteomes" id="UP000377595">
    <property type="component" value="Unassembled WGS sequence"/>
</dbReference>
<evidence type="ECO:0008006" key="4">
    <source>
        <dbReference type="Google" id="ProtNLM"/>
    </source>
</evidence>
<dbReference type="OrthoDB" id="9804333at2"/>
<evidence type="ECO:0000313" key="3">
    <source>
        <dbReference type="Proteomes" id="UP000377595"/>
    </source>
</evidence>
<dbReference type="PANTHER" id="PTHR42924">
    <property type="entry name" value="EXONUCLEASE"/>
    <property type="match status" value="1"/>
</dbReference>
<reference evidence="2 3" key="1">
    <citation type="submission" date="2019-10" db="EMBL/GenBank/DDBJ databases">
        <title>Whole genome shotgun sequence of Acrocarpospora pleiomorpha NBRC 16267.</title>
        <authorList>
            <person name="Ichikawa N."/>
            <person name="Kimura A."/>
            <person name="Kitahashi Y."/>
            <person name="Komaki H."/>
            <person name="Oguchi A."/>
        </authorList>
    </citation>
    <scope>NUCLEOTIDE SEQUENCE [LARGE SCALE GENOMIC DNA]</scope>
    <source>
        <strain evidence="2 3">NBRC 16267</strain>
    </source>
</reference>
<dbReference type="GO" id="GO:0035312">
    <property type="term" value="F:5'-3' DNA exonuclease activity"/>
    <property type="evidence" value="ECO:0007669"/>
    <property type="project" value="TreeGrafter"/>
</dbReference>
<accession>A0A5M3XAP5</accession>
<feature type="region of interest" description="Disordered" evidence="1">
    <location>
        <begin position="1"/>
        <end position="30"/>
    </location>
</feature>
<comment type="caution">
    <text evidence="2">The sequence shown here is derived from an EMBL/GenBank/DDBJ whole genome shotgun (WGS) entry which is preliminary data.</text>
</comment>
<proteinExistence type="predicted"/>
<dbReference type="GO" id="GO:0004534">
    <property type="term" value="F:5'-3' RNA exonuclease activity"/>
    <property type="evidence" value="ECO:0007669"/>
    <property type="project" value="TreeGrafter"/>
</dbReference>
<sequence>MTSPEPPERWYRGNTHTHTSAPPASDANGSPRFAADWYRRRGYDFLFITDHEHLTDVSALNSPSGDGDFLVLPGQEITQMIRDETHPHGVRQSHINGLGTDRVILPVGYPELPPDLDALWRACPPGGREALFERRPDIAAVFATYPAGGHSLASTFHRNVAEIRAAGGIPQINHPNLHWSVRLSDLMDLPDPYLMEVWNAFSIAGNLGGVSDSGHRAPSTECLWDELLSAGKVVWAVASDDVHEYEDLGNRDAPTPGKAWIVVRAASLSRESIMGALLRGDFYASTGIVIDGYRADPGAMEITLAPLPSWRGVKFPALTRFTTRFTGAGGRLLAEGHGAAPRYEIRGDEGYVRATITDGDGRRAWTQPVFLDGRAATTG</sequence>
<dbReference type="RefSeq" id="WP_155343349.1">
    <property type="nucleotide sequence ID" value="NZ_BAAAHM010000017.1"/>
</dbReference>